<comment type="catalytic activity">
    <reaction evidence="1">
        <text>alpha-D-mannose 1-phosphate = D-mannose 6-phosphate</text>
        <dbReference type="Rhea" id="RHEA:11140"/>
        <dbReference type="ChEBI" id="CHEBI:58409"/>
        <dbReference type="ChEBI" id="CHEBI:58735"/>
        <dbReference type="EC" id="5.4.2.8"/>
    </reaction>
</comment>
<evidence type="ECO:0000256" key="10">
    <source>
        <dbReference type="SAM" id="Phobius"/>
    </source>
</evidence>
<keyword evidence="9" id="KW-0413">Isomerase</keyword>
<dbReference type="PANTHER" id="PTHR43771:SF2">
    <property type="entry name" value="PHOSPHOMANNOMUTASE_PHOSPHOGLUCOMUTASE"/>
    <property type="match status" value="1"/>
</dbReference>
<dbReference type="Gene3D" id="3.40.120.10">
    <property type="entry name" value="Alpha-D-Glucose-1,6-Bisphosphate, subunit A, domain 3"/>
    <property type="match status" value="3"/>
</dbReference>
<keyword evidence="7" id="KW-0479">Metal-binding</keyword>
<evidence type="ECO:0000256" key="1">
    <source>
        <dbReference type="ARBA" id="ARBA00000586"/>
    </source>
</evidence>
<evidence type="ECO:0000259" key="13">
    <source>
        <dbReference type="Pfam" id="PF02879"/>
    </source>
</evidence>
<dbReference type="PANTHER" id="PTHR43771">
    <property type="entry name" value="PHOSPHOMANNOMUTASE"/>
    <property type="match status" value="1"/>
</dbReference>
<dbReference type="Proteomes" id="UP001548189">
    <property type="component" value="Unassembled WGS sequence"/>
</dbReference>
<comment type="similarity">
    <text evidence="4">Belongs to the phosphohexose mutase family.</text>
</comment>
<feature type="domain" description="Alpha-D-phosphohexomutase C-terminal" evidence="11">
    <location>
        <begin position="755"/>
        <end position="827"/>
    </location>
</feature>
<dbReference type="SUPFAM" id="SSF55957">
    <property type="entry name" value="Phosphoglucomutase, C-terminal domain"/>
    <property type="match status" value="1"/>
</dbReference>
<dbReference type="Pfam" id="PF00408">
    <property type="entry name" value="PGM_PMM_IV"/>
    <property type="match status" value="1"/>
</dbReference>
<sequence length="843" mass="93203">MKINKDKEKQQQKVKAKIKSNTLLSYALPYLSLCVLTIIFVAIVQYYLVVVQPAEDRNDTFVDVTMTSYMELVLSRLESIKLSSQSILNDPDVKQILRRSNPAEVKQIEEDLQKRLHSVVGVRLLDDDIHDVDAQSKPVITNVTLQLLRQLKTNNDIMPEAINSGSDSQHIAVIFKVFGTSKVALIGVDFKIFNEALPKERLVPGYYEFLQSFANQNRTITAIGDAQLKSGDAMGIASVPHTHWRIAFWPAEPDKFNYRLELMLFFGGLFLVMVLVGVGGFLGLKKLQTMVRSDASNFVKWLIDSSNEAKPQAIPELELQVFEDMGKTLLREGFTLSTQAPEKQPAEPAKPQPAIEHESGSLIRALSSNTNTEEGLEIINTQEPERSAISANIFREYDIRGIVGDTLNEEIVKELGRAIGSEAFERGEQRVVVARDGRLSGPSLLDALKQGLVESGRDVIDIGEEPTPLLYFATNYLDASSGVMLTGSHNPKDYNGLKIVIAGKTLSGKEIQELRERIEKGNMVKGSGSAETMSVTQDYIAQVTGDVALAQPLKVAVDCGNGVAGKIAPQLLQALGCEVVGLYCKVDGNFPNHHPDPSKPENLQELIDLVKSEQADIGLAFDGDGDRLGVIDSEGNIIWPDRQMMLYSMDVLSRNPGADIIFDVKCTKHLSKVISSNGGHPIMWKTGHSLVKAKMRETGALLAGECSGHIFFKERWYGFDDALYTAARLLEILSADTRKSAEIFKALPNSEVTPEINIKIGDERKFDFVSRLAKQGAFGEGKMIDIDGVRVEYADGWGLVRASNTTPNLVIRFEGDTQDAVERIKKIFKQQILMVDSSLNLEF</sequence>
<evidence type="ECO:0000313" key="15">
    <source>
        <dbReference type="EMBL" id="MET1256328.1"/>
    </source>
</evidence>
<evidence type="ECO:0000256" key="5">
    <source>
        <dbReference type="ARBA" id="ARBA00012730"/>
    </source>
</evidence>
<feature type="transmembrane region" description="Helical" evidence="10">
    <location>
        <begin position="21"/>
        <end position="48"/>
    </location>
</feature>
<protein>
    <recommendedName>
        <fullName evidence="5">phosphomannomutase</fullName>
        <ecNumber evidence="5">5.4.2.8</ecNumber>
    </recommendedName>
</protein>
<evidence type="ECO:0000256" key="2">
    <source>
        <dbReference type="ARBA" id="ARBA00001946"/>
    </source>
</evidence>
<comment type="caution">
    <text evidence="15">The sequence shown here is derived from an EMBL/GenBank/DDBJ whole genome shotgun (WGS) entry which is preliminary data.</text>
</comment>
<evidence type="ECO:0000313" key="16">
    <source>
        <dbReference type="Proteomes" id="UP001548189"/>
    </source>
</evidence>
<dbReference type="CDD" id="cd03089">
    <property type="entry name" value="PMM_PGM"/>
    <property type="match status" value="1"/>
</dbReference>
<keyword evidence="8" id="KW-0460">Magnesium</keyword>
<dbReference type="EMBL" id="JBEVCJ010000020">
    <property type="protein sequence ID" value="MET1256328.1"/>
    <property type="molecule type" value="Genomic_DNA"/>
</dbReference>
<dbReference type="Pfam" id="PF02879">
    <property type="entry name" value="PGM_PMM_II"/>
    <property type="match status" value="1"/>
</dbReference>
<keyword evidence="10" id="KW-0472">Membrane</keyword>
<dbReference type="InterPro" id="IPR005844">
    <property type="entry name" value="A-D-PHexomutase_a/b/a-I"/>
</dbReference>
<feature type="domain" description="Alpha-D-phosphohexomutase alpha/beta/alpha" evidence="13">
    <location>
        <begin position="538"/>
        <end position="635"/>
    </location>
</feature>
<dbReference type="InterPro" id="IPR005843">
    <property type="entry name" value="A-D-PHexomutase_C"/>
</dbReference>
<evidence type="ECO:0000256" key="3">
    <source>
        <dbReference type="ARBA" id="ARBA00004699"/>
    </source>
</evidence>
<dbReference type="Pfam" id="PF02878">
    <property type="entry name" value="PGM_PMM_I"/>
    <property type="match status" value="1"/>
</dbReference>
<dbReference type="InterPro" id="IPR005846">
    <property type="entry name" value="A-D-PHexomutase_a/b/a-III"/>
</dbReference>
<evidence type="ECO:0000256" key="9">
    <source>
        <dbReference type="ARBA" id="ARBA00023235"/>
    </source>
</evidence>
<evidence type="ECO:0000256" key="6">
    <source>
        <dbReference type="ARBA" id="ARBA00022553"/>
    </source>
</evidence>
<dbReference type="InterPro" id="IPR016055">
    <property type="entry name" value="A-D-PHexomutase_a/b/a-I/II/III"/>
</dbReference>
<dbReference type="PRINTS" id="PR00509">
    <property type="entry name" value="PGMPMM"/>
</dbReference>
<dbReference type="RefSeq" id="WP_353896913.1">
    <property type="nucleotide sequence ID" value="NZ_JBEVCJ010000020.1"/>
</dbReference>
<name>A0ABV2BX04_9GAMM</name>
<organism evidence="15 16">
    <name type="scientific">Aliikangiella maris</name>
    <dbReference type="NCBI Taxonomy" id="3162458"/>
    <lineage>
        <taxon>Bacteria</taxon>
        <taxon>Pseudomonadati</taxon>
        <taxon>Pseudomonadota</taxon>
        <taxon>Gammaproteobacteria</taxon>
        <taxon>Oceanospirillales</taxon>
        <taxon>Pleioneaceae</taxon>
        <taxon>Aliikangiella</taxon>
    </lineage>
</organism>
<gene>
    <name evidence="15" type="ORF">ABVT43_14400</name>
</gene>
<evidence type="ECO:0000256" key="4">
    <source>
        <dbReference type="ARBA" id="ARBA00010231"/>
    </source>
</evidence>
<dbReference type="InterPro" id="IPR005845">
    <property type="entry name" value="A-D-PHexomutase_a/b/a-II"/>
</dbReference>
<keyword evidence="10" id="KW-1133">Transmembrane helix</keyword>
<dbReference type="EC" id="5.4.2.8" evidence="5"/>
<dbReference type="InterPro" id="IPR036900">
    <property type="entry name" value="A-D-PHexomutase_C_sf"/>
</dbReference>
<evidence type="ECO:0000259" key="12">
    <source>
        <dbReference type="Pfam" id="PF02878"/>
    </source>
</evidence>
<comment type="pathway">
    <text evidence="3">Nucleotide-sugar biosynthesis; GDP-alpha-D-mannose biosynthesis; alpha-D-mannose 1-phosphate from D-fructose 6-phosphate: step 2/2.</text>
</comment>
<accession>A0ABV2BX04</accession>
<evidence type="ECO:0000256" key="8">
    <source>
        <dbReference type="ARBA" id="ARBA00022842"/>
    </source>
</evidence>
<feature type="domain" description="Alpha-D-phosphohexomutase alpha/beta/alpha" evidence="14">
    <location>
        <begin position="640"/>
        <end position="748"/>
    </location>
</feature>
<keyword evidence="6" id="KW-0597">Phosphoprotein</keyword>
<comment type="cofactor">
    <cofactor evidence="2">
        <name>Mg(2+)</name>
        <dbReference type="ChEBI" id="CHEBI:18420"/>
    </cofactor>
</comment>
<keyword evidence="16" id="KW-1185">Reference proteome</keyword>
<evidence type="ECO:0000256" key="7">
    <source>
        <dbReference type="ARBA" id="ARBA00022723"/>
    </source>
</evidence>
<reference evidence="15 16" key="1">
    <citation type="submission" date="2024-06" db="EMBL/GenBank/DDBJ databases">
        <authorList>
            <person name="Li F."/>
        </authorList>
    </citation>
    <scope>NUCLEOTIDE SEQUENCE [LARGE SCALE GENOMIC DNA]</scope>
    <source>
        <strain evidence="15 16">GXAS 311</strain>
    </source>
</reference>
<keyword evidence="10" id="KW-0812">Transmembrane</keyword>
<feature type="transmembrane region" description="Helical" evidence="10">
    <location>
        <begin position="262"/>
        <end position="284"/>
    </location>
</feature>
<evidence type="ECO:0000259" key="11">
    <source>
        <dbReference type="Pfam" id="PF00408"/>
    </source>
</evidence>
<dbReference type="InterPro" id="IPR016066">
    <property type="entry name" value="A-D-PHexomutase_CS"/>
</dbReference>
<dbReference type="InterPro" id="IPR005841">
    <property type="entry name" value="Alpha-D-phosphohexomutase_SF"/>
</dbReference>
<proteinExistence type="inferred from homology"/>
<evidence type="ECO:0000259" key="14">
    <source>
        <dbReference type="Pfam" id="PF02880"/>
    </source>
</evidence>
<dbReference type="SUPFAM" id="SSF53738">
    <property type="entry name" value="Phosphoglucomutase, first 3 domains"/>
    <property type="match status" value="3"/>
</dbReference>
<dbReference type="Gene3D" id="3.30.310.50">
    <property type="entry name" value="Alpha-D-phosphohexomutase, C-terminal domain"/>
    <property type="match status" value="1"/>
</dbReference>
<feature type="domain" description="Alpha-D-phosphohexomutase alpha/beta/alpha" evidence="12">
    <location>
        <begin position="392"/>
        <end position="521"/>
    </location>
</feature>
<dbReference type="PROSITE" id="PS00710">
    <property type="entry name" value="PGM_PMM"/>
    <property type="match status" value="1"/>
</dbReference>
<dbReference type="Pfam" id="PF02880">
    <property type="entry name" value="PGM_PMM_III"/>
    <property type="match status" value="1"/>
</dbReference>